<proteinExistence type="predicted"/>
<evidence type="ECO:0000256" key="5">
    <source>
        <dbReference type="ARBA" id="ARBA00023015"/>
    </source>
</evidence>
<keyword evidence="5" id="KW-0805">Transcription regulation</keyword>
<dbReference type="PROSITE" id="PS00028">
    <property type="entry name" value="ZINC_FINGER_C2H2_1"/>
    <property type="match status" value="2"/>
</dbReference>
<evidence type="ECO:0000256" key="6">
    <source>
        <dbReference type="ARBA" id="ARBA00023163"/>
    </source>
</evidence>
<dbReference type="InterPro" id="IPR044653">
    <property type="entry name" value="AZF1/2/3-like"/>
</dbReference>
<name>A0AAV3RNC1_LITER</name>
<feature type="region of interest" description="Disordered" evidence="8">
    <location>
        <begin position="1"/>
        <end position="52"/>
    </location>
</feature>
<dbReference type="GO" id="GO:0003700">
    <property type="term" value="F:DNA-binding transcription factor activity"/>
    <property type="evidence" value="ECO:0007669"/>
    <property type="project" value="InterPro"/>
</dbReference>
<evidence type="ECO:0000256" key="4">
    <source>
        <dbReference type="ARBA" id="ARBA00022833"/>
    </source>
</evidence>
<organism evidence="10 11">
    <name type="scientific">Lithospermum erythrorhizon</name>
    <name type="common">Purple gromwell</name>
    <name type="synonym">Lithospermum officinale var. erythrorhizon</name>
    <dbReference type="NCBI Taxonomy" id="34254"/>
    <lineage>
        <taxon>Eukaryota</taxon>
        <taxon>Viridiplantae</taxon>
        <taxon>Streptophyta</taxon>
        <taxon>Embryophyta</taxon>
        <taxon>Tracheophyta</taxon>
        <taxon>Spermatophyta</taxon>
        <taxon>Magnoliopsida</taxon>
        <taxon>eudicotyledons</taxon>
        <taxon>Gunneridae</taxon>
        <taxon>Pentapetalae</taxon>
        <taxon>asterids</taxon>
        <taxon>lamiids</taxon>
        <taxon>Boraginales</taxon>
        <taxon>Boraginaceae</taxon>
        <taxon>Boraginoideae</taxon>
        <taxon>Lithospermeae</taxon>
        <taxon>Lithospermum</taxon>
    </lineage>
</organism>
<dbReference type="SMART" id="SM00355">
    <property type="entry name" value="ZnF_C2H2"/>
    <property type="match status" value="3"/>
</dbReference>
<protein>
    <recommendedName>
        <fullName evidence="9">C2H2-type domain-containing protein</fullName>
    </recommendedName>
</protein>
<feature type="region of interest" description="Disordered" evidence="8">
    <location>
        <begin position="461"/>
        <end position="496"/>
    </location>
</feature>
<feature type="domain" description="C2H2-type" evidence="9">
    <location>
        <begin position="406"/>
        <end position="433"/>
    </location>
</feature>
<dbReference type="PANTHER" id="PTHR45988:SF18">
    <property type="entry name" value="C2H2-TYPE ZINC FINGER FAMILY PROTEIN"/>
    <property type="match status" value="1"/>
</dbReference>
<evidence type="ECO:0000256" key="2">
    <source>
        <dbReference type="ARBA" id="ARBA00022737"/>
    </source>
</evidence>
<feature type="compositionally biased region" description="Low complexity" evidence="8">
    <location>
        <begin position="486"/>
        <end position="495"/>
    </location>
</feature>
<feature type="compositionally biased region" description="Basic and acidic residues" evidence="8">
    <location>
        <begin position="470"/>
        <end position="484"/>
    </location>
</feature>
<dbReference type="Proteomes" id="UP001454036">
    <property type="component" value="Unassembled WGS sequence"/>
</dbReference>
<dbReference type="InterPro" id="IPR036236">
    <property type="entry name" value="Znf_C2H2_sf"/>
</dbReference>
<dbReference type="GO" id="GO:0005634">
    <property type="term" value="C:nucleus"/>
    <property type="evidence" value="ECO:0007669"/>
    <property type="project" value="TreeGrafter"/>
</dbReference>
<feature type="compositionally biased region" description="Basic and acidic residues" evidence="8">
    <location>
        <begin position="18"/>
        <end position="49"/>
    </location>
</feature>
<keyword evidence="1" id="KW-0479">Metal-binding</keyword>
<evidence type="ECO:0000256" key="7">
    <source>
        <dbReference type="PROSITE-ProRule" id="PRU00042"/>
    </source>
</evidence>
<keyword evidence="6" id="KW-0804">Transcription</keyword>
<dbReference type="AlphaFoldDB" id="A0AAV3RNC1"/>
<dbReference type="PROSITE" id="PS50157">
    <property type="entry name" value="ZINC_FINGER_C2H2_2"/>
    <property type="match status" value="2"/>
</dbReference>
<keyword evidence="2" id="KW-0677">Repeat</keyword>
<gene>
    <name evidence="10" type="ORF">LIER_29595</name>
</gene>
<dbReference type="EMBL" id="BAABME010010248">
    <property type="protein sequence ID" value="GAA0176769.1"/>
    <property type="molecule type" value="Genomic_DNA"/>
</dbReference>
<dbReference type="Pfam" id="PF13912">
    <property type="entry name" value="zf-C2H2_6"/>
    <property type="match status" value="3"/>
</dbReference>
<feature type="compositionally biased region" description="Low complexity" evidence="8">
    <location>
        <begin position="377"/>
        <end position="391"/>
    </location>
</feature>
<dbReference type="InterPro" id="IPR013087">
    <property type="entry name" value="Znf_C2H2_type"/>
</dbReference>
<evidence type="ECO:0000256" key="1">
    <source>
        <dbReference type="ARBA" id="ARBA00022723"/>
    </source>
</evidence>
<dbReference type="PANTHER" id="PTHR45988">
    <property type="entry name" value="C2H2 TYPE ZINC FINGER TRANSCRIPTION FACTOR FAMILY-RELATED"/>
    <property type="match status" value="1"/>
</dbReference>
<evidence type="ECO:0000313" key="11">
    <source>
        <dbReference type="Proteomes" id="UP001454036"/>
    </source>
</evidence>
<comment type="caution">
    <text evidence="10">The sequence shown here is derived from an EMBL/GenBank/DDBJ whole genome shotgun (WGS) entry which is preliminary data.</text>
</comment>
<sequence>MKKNQDDQDSSTGKKPMKLADMEDGHQEKEEEMENNSKEKGTDGKEKSQQRVCPTCNKRFISGYALGGHLSSAHLEGRPKKPIQRIYNKQNEYDEDGDNYYYGNLNRKSSPSKKYLLRQNRCQSKLKNSSMISHDKSGIVEFEEVEEMVRRNQENGISHAKPVVDLAQALVGRGWLKKGIRGDNEIHEDKKDGFDQDSLMAAKGLMYIDDSGRFNSNLDYGRAARAVEEATSSTIPRASPLVINQLKNRGKSRAILENVKADSSSDATMSDDVVTWKFSARRLNFVETKKHRTKYNNAEKMVIKKEKLSSSSAHDISPTSVADDAYWCDCGKTVAALQAFRVHKENINKTIDQEVLPHVAAMGNNSEKIMTKKEESSSSSAHDISPSSVPVAPAPPPQSTAEKIEYRCPICDETFATRRALGGHNKIHNKFKISICKTIDQEVLQPGLDSNSKGGIQKLIFDQASSSKGRKSDKQRSKAPEAHDISPTSVAVAAAPPRPPLSSFRCHCGKTFATYQALGGHKSSHNKFKISIYNTMDHEVSPPVSAMDNSNTNGGIQRLICDQGPSSKGRKDEGQGPKTPEGEKVVDFDLNQLPEEK</sequence>
<keyword evidence="11" id="KW-1185">Reference proteome</keyword>
<feature type="compositionally biased region" description="Basic and acidic residues" evidence="8">
    <location>
        <begin position="569"/>
        <end position="587"/>
    </location>
</feature>
<keyword evidence="4" id="KW-0862">Zinc</keyword>
<evidence type="ECO:0000313" key="10">
    <source>
        <dbReference type="EMBL" id="GAA0176769.1"/>
    </source>
</evidence>
<feature type="region of interest" description="Disordered" evidence="8">
    <location>
        <begin position="371"/>
        <end position="400"/>
    </location>
</feature>
<accession>A0AAV3RNC1</accession>
<keyword evidence="3 7" id="KW-0863">Zinc-finger</keyword>
<dbReference type="GO" id="GO:0000976">
    <property type="term" value="F:transcription cis-regulatory region binding"/>
    <property type="evidence" value="ECO:0007669"/>
    <property type="project" value="TreeGrafter"/>
</dbReference>
<reference evidence="10 11" key="1">
    <citation type="submission" date="2024-01" db="EMBL/GenBank/DDBJ databases">
        <title>The complete chloroplast genome sequence of Lithospermum erythrorhizon: insights into the phylogenetic relationship among Boraginaceae species and the maternal lineages of purple gromwells.</title>
        <authorList>
            <person name="Okada T."/>
            <person name="Watanabe K."/>
        </authorList>
    </citation>
    <scope>NUCLEOTIDE SEQUENCE [LARGE SCALE GENOMIC DNA]</scope>
</reference>
<feature type="region of interest" description="Disordered" evidence="8">
    <location>
        <begin position="553"/>
        <end position="597"/>
    </location>
</feature>
<evidence type="ECO:0000256" key="3">
    <source>
        <dbReference type="ARBA" id="ARBA00022771"/>
    </source>
</evidence>
<feature type="domain" description="C2H2-type" evidence="9">
    <location>
        <begin position="51"/>
        <end position="79"/>
    </location>
</feature>
<dbReference type="SUPFAM" id="SSF57667">
    <property type="entry name" value="beta-beta-alpha zinc fingers"/>
    <property type="match status" value="1"/>
</dbReference>
<dbReference type="GO" id="GO:0008270">
    <property type="term" value="F:zinc ion binding"/>
    <property type="evidence" value="ECO:0007669"/>
    <property type="project" value="UniProtKB-KW"/>
</dbReference>
<evidence type="ECO:0000256" key="8">
    <source>
        <dbReference type="SAM" id="MobiDB-lite"/>
    </source>
</evidence>
<evidence type="ECO:0000259" key="9">
    <source>
        <dbReference type="PROSITE" id="PS50157"/>
    </source>
</evidence>